<keyword evidence="1" id="KW-1133">Transmembrane helix</keyword>
<evidence type="ECO:0000313" key="3">
    <source>
        <dbReference type="Proteomes" id="UP000261187"/>
    </source>
</evidence>
<comment type="caution">
    <text evidence="2">The sequence shown here is derived from an EMBL/GenBank/DDBJ whole genome shotgun (WGS) entry which is preliminary data.</text>
</comment>
<accession>A0AA92SZ84</accession>
<sequence>MKQKFCIAGILLLGDVCAQANNYEVTSPDGRLAVKVECVDGKQCIINKKGGRFLNLSPFLFYVSIRFFCGLVICWNYWFLKTNPSASV</sequence>
<keyword evidence="1" id="KW-0812">Transmembrane</keyword>
<evidence type="ECO:0000256" key="1">
    <source>
        <dbReference type="SAM" id="Phobius"/>
    </source>
</evidence>
<gene>
    <name evidence="2" type="ORF">DXC61_08140</name>
</gene>
<keyword evidence="1" id="KW-0472">Membrane</keyword>
<evidence type="ECO:0000313" key="2">
    <source>
        <dbReference type="EMBL" id="RGL59932.1"/>
    </source>
</evidence>
<name>A0AA92SZ84_9BACT</name>
<dbReference type="Proteomes" id="UP000261187">
    <property type="component" value="Unassembled WGS sequence"/>
</dbReference>
<proteinExistence type="predicted"/>
<feature type="transmembrane region" description="Helical" evidence="1">
    <location>
        <begin position="59"/>
        <end position="80"/>
    </location>
</feature>
<dbReference type="AlphaFoldDB" id="A0AA92SZ84"/>
<protein>
    <submittedName>
        <fullName evidence="2">Uncharacterized protein</fullName>
    </submittedName>
</protein>
<dbReference type="EMBL" id="QSSA01000015">
    <property type="protein sequence ID" value="RGL59932.1"/>
    <property type="molecule type" value="Genomic_DNA"/>
</dbReference>
<reference evidence="2 3" key="1">
    <citation type="submission" date="2018-08" db="EMBL/GenBank/DDBJ databases">
        <title>A genome reference for cultivated species of the human gut microbiota.</title>
        <authorList>
            <person name="Zou Y."/>
            <person name="Xue W."/>
            <person name="Luo G."/>
        </authorList>
    </citation>
    <scope>NUCLEOTIDE SEQUENCE [LARGE SCALE GENOMIC DNA]</scope>
    <source>
        <strain evidence="2 3">TF06-40</strain>
    </source>
</reference>
<organism evidence="2 3">
    <name type="scientific">Segatella copri</name>
    <dbReference type="NCBI Taxonomy" id="165179"/>
    <lineage>
        <taxon>Bacteria</taxon>
        <taxon>Pseudomonadati</taxon>
        <taxon>Bacteroidota</taxon>
        <taxon>Bacteroidia</taxon>
        <taxon>Bacteroidales</taxon>
        <taxon>Prevotellaceae</taxon>
        <taxon>Segatella</taxon>
    </lineage>
</organism>